<comment type="caution">
    <text evidence="3">The sequence shown here is derived from an EMBL/GenBank/DDBJ whole genome shotgun (WGS) entry which is preliminary data.</text>
</comment>
<feature type="signal peptide" evidence="2">
    <location>
        <begin position="1"/>
        <end position="18"/>
    </location>
</feature>
<keyword evidence="2" id="KW-0732">Signal</keyword>
<dbReference type="RefSeq" id="WP_163044043.1">
    <property type="nucleotide sequence ID" value="NZ_JAAAMJ010000007.1"/>
</dbReference>
<reference evidence="3 4" key="1">
    <citation type="submission" date="2020-01" db="EMBL/GenBank/DDBJ databases">
        <title>Genomes of bacteria type strains.</title>
        <authorList>
            <person name="Chen J."/>
            <person name="Zhu S."/>
            <person name="Chen J."/>
        </authorList>
    </citation>
    <scope>NUCLEOTIDE SEQUENCE [LARGE SCALE GENOMIC DNA]</scope>
    <source>
        <strain evidence="3 4">KCTC 52919</strain>
    </source>
</reference>
<name>A0A6L9MHJ1_9HYPH</name>
<organism evidence="3 4">
    <name type="scientific">Aurantimonas aggregata</name>
    <dbReference type="NCBI Taxonomy" id="2047720"/>
    <lineage>
        <taxon>Bacteria</taxon>
        <taxon>Pseudomonadati</taxon>
        <taxon>Pseudomonadota</taxon>
        <taxon>Alphaproteobacteria</taxon>
        <taxon>Hyphomicrobiales</taxon>
        <taxon>Aurantimonadaceae</taxon>
        <taxon>Aurantimonas</taxon>
    </lineage>
</organism>
<evidence type="ECO:0000313" key="4">
    <source>
        <dbReference type="Proteomes" id="UP000476332"/>
    </source>
</evidence>
<evidence type="ECO:0000313" key="3">
    <source>
        <dbReference type="EMBL" id="NDV87299.1"/>
    </source>
</evidence>
<feature type="compositionally biased region" description="Polar residues" evidence="1">
    <location>
        <begin position="84"/>
        <end position="93"/>
    </location>
</feature>
<evidence type="ECO:0000256" key="1">
    <source>
        <dbReference type="SAM" id="MobiDB-lite"/>
    </source>
</evidence>
<feature type="region of interest" description="Disordered" evidence="1">
    <location>
        <begin position="72"/>
        <end position="136"/>
    </location>
</feature>
<accession>A0A6L9MHJ1</accession>
<dbReference type="AlphaFoldDB" id="A0A6L9MHJ1"/>
<gene>
    <name evidence="3" type="ORF">GTW51_11370</name>
</gene>
<sequence length="136" mass="14166">MIRMALLAALLAPSPALAQAFDPGPMGSVPGSSVSGMRIDGAPRRGAGPRVPGADVFGDTVEERVYGKDFDDSYLQPVVPRGSSEANRSSIQRRATEGRSDLNDINAGDFARSGPNAIGGSAVTRGRSNGRAIIRR</sequence>
<evidence type="ECO:0000256" key="2">
    <source>
        <dbReference type="SAM" id="SignalP"/>
    </source>
</evidence>
<dbReference type="Proteomes" id="UP000476332">
    <property type="component" value="Unassembled WGS sequence"/>
</dbReference>
<feature type="chain" id="PRO_5026959490" evidence="2">
    <location>
        <begin position="19"/>
        <end position="136"/>
    </location>
</feature>
<keyword evidence="4" id="KW-1185">Reference proteome</keyword>
<proteinExistence type="predicted"/>
<protein>
    <submittedName>
        <fullName evidence="3">Uncharacterized protein</fullName>
    </submittedName>
</protein>
<feature type="region of interest" description="Disordered" evidence="1">
    <location>
        <begin position="29"/>
        <end position="56"/>
    </location>
</feature>
<dbReference type="EMBL" id="JAAAMJ010000007">
    <property type="protein sequence ID" value="NDV87299.1"/>
    <property type="molecule type" value="Genomic_DNA"/>
</dbReference>